<dbReference type="EMBL" id="MKKU01001525">
    <property type="protein sequence ID" value="RNE95100.1"/>
    <property type="molecule type" value="Genomic_DNA"/>
</dbReference>
<feature type="compositionally biased region" description="Low complexity" evidence="1">
    <location>
        <begin position="105"/>
        <end position="114"/>
    </location>
</feature>
<proteinExistence type="predicted"/>
<feature type="compositionally biased region" description="Basic and acidic residues" evidence="1">
    <location>
        <begin position="62"/>
        <end position="72"/>
    </location>
</feature>
<evidence type="ECO:0000256" key="1">
    <source>
        <dbReference type="SAM" id="MobiDB-lite"/>
    </source>
</evidence>
<feature type="compositionally biased region" description="Basic residues" evidence="1">
    <location>
        <begin position="21"/>
        <end position="51"/>
    </location>
</feature>
<protein>
    <submittedName>
        <fullName evidence="2">Uncharacterized protein</fullName>
    </submittedName>
</protein>
<evidence type="ECO:0000313" key="3">
    <source>
        <dbReference type="Proteomes" id="UP000284403"/>
    </source>
</evidence>
<name>A0A422MPI1_9TRYP</name>
<comment type="caution">
    <text evidence="2">The sequence shown here is derived from an EMBL/GenBank/DDBJ whole genome shotgun (WGS) entry which is preliminary data.</text>
</comment>
<evidence type="ECO:0000313" key="2">
    <source>
        <dbReference type="EMBL" id="RNE95100.1"/>
    </source>
</evidence>
<keyword evidence="3" id="KW-1185">Reference proteome</keyword>
<sequence>GNWPLRRCVFCEVACHGARRWSRYPPPPKKKKCRCRRKKEVASSTHRRRGKAFQLQPRPHKEHAPRESRNENLPKQPIGPKIPRPGFCGNSVHYNGDRQRDARAHTAGGRAAALHGGGLATPPNAPMTAQPNEPPPPHRIVRPHHAPTTKFAPPRRREGVCV</sequence>
<feature type="compositionally biased region" description="Basic and acidic residues" evidence="1">
    <location>
        <begin position="95"/>
        <end position="104"/>
    </location>
</feature>
<dbReference type="Proteomes" id="UP000284403">
    <property type="component" value="Unassembled WGS sequence"/>
</dbReference>
<dbReference type="AlphaFoldDB" id="A0A422MPI1"/>
<organism evidence="2 3">
    <name type="scientific">Trypanosoma conorhini</name>
    <dbReference type="NCBI Taxonomy" id="83891"/>
    <lineage>
        <taxon>Eukaryota</taxon>
        <taxon>Discoba</taxon>
        <taxon>Euglenozoa</taxon>
        <taxon>Kinetoplastea</taxon>
        <taxon>Metakinetoplastina</taxon>
        <taxon>Trypanosomatida</taxon>
        <taxon>Trypanosomatidae</taxon>
        <taxon>Trypanosoma</taxon>
    </lineage>
</organism>
<accession>A0A422MPI1</accession>
<feature type="non-terminal residue" evidence="2">
    <location>
        <position position="1"/>
    </location>
</feature>
<dbReference type="GeneID" id="40323790"/>
<feature type="region of interest" description="Disordered" evidence="1">
    <location>
        <begin position="21"/>
        <end position="162"/>
    </location>
</feature>
<dbReference type="RefSeq" id="XP_029222925.1">
    <property type="nucleotide sequence ID" value="XM_029376964.1"/>
</dbReference>
<gene>
    <name evidence="2" type="ORF">Tco025E_10179</name>
</gene>
<reference evidence="2 3" key="1">
    <citation type="journal article" date="2018" name="BMC Genomics">
        <title>Genomic comparison of Trypanosoma conorhini and Trypanosoma rangeli to Trypanosoma cruzi strains of high and low virulence.</title>
        <authorList>
            <person name="Bradwell K.R."/>
            <person name="Koparde V.N."/>
            <person name="Matveyev A.V."/>
            <person name="Serrano M.G."/>
            <person name="Alves J.M."/>
            <person name="Parikh H."/>
            <person name="Huang B."/>
            <person name="Lee V."/>
            <person name="Espinosa-Alvarez O."/>
            <person name="Ortiz P.A."/>
            <person name="Costa-Martins A.G."/>
            <person name="Teixeira M.M."/>
            <person name="Buck G.A."/>
        </authorList>
    </citation>
    <scope>NUCLEOTIDE SEQUENCE [LARGE SCALE GENOMIC DNA]</scope>
    <source>
        <strain evidence="2 3">025E</strain>
    </source>
</reference>